<dbReference type="EMBL" id="CP003587">
    <property type="protein sequence ID" value="AGY56607.1"/>
    <property type="molecule type" value="Genomic_DNA"/>
</dbReference>
<evidence type="ECO:0000313" key="2">
    <source>
        <dbReference type="EMBL" id="AGY56607.1"/>
    </source>
</evidence>
<dbReference type="STRING" id="1183438.GKIL_0360"/>
<keyword evidence="1" id="KW-0812">Transmembrane</keyword>
<dbReference type="HOGENOM" id="CLU_181432_0_0_3"/>
<organism evidence="2 3">
    <name type="scientific">Gloeobacter kilaueensis (strain ATCC BAA-2537 / CCAP 1431/1 / ULC 316 / JS1)</name>
    <dbReference type="NCBI Taxonomy" id="1183438"/>
    <lineage>
        <taxon>Bacteria</taxon>
        <taxon>Bacillati</taxon>
        <taxon>Cyanobacteriota</taxon>
        <taxon>Cyanophyceae</taxon>
        <taxon>Gloeobacterales</taxon>
        <taxon>Gloeobacteraceae</taxon>
        <taxon>Gloeobacter</taxon>
    </lineage>
</organism>
<protein>
    <submittedName>
        <fullName evidence="2">Uncharacterized protein</fullName>
    </submittedName>
</protein>
<sequence length="67" mass="7020">MLSLLLQIGLVLVVLAVLGVAFKILVLPLALLAGLVGFVLHNALPIAIVGGIVWWIASKQQKRLPGA</sequence>
<proteinExistence type="predicted"/>
<accession>U5QCG6</accession>
<feature type="transmembrane region" description="Helical" evidence="1">
    <location>
        <begin position="29"/>
        <end position="57"/>
    </location>
</feature>
<dbReference type="KEGG" id="glj:GKIL_0360"/>
<dbReference type="AlphaFoldDB" id="U5QCG6"/>
<name>U5QCG6_GLOK1</name>
<reference evidence="2 3" key="1">
    <citation type="journal article" date="2013" name="PLoS ONE">
        <title>Cultivation and Complete Genome Sequencing of Gloeobacter kilaueensis sp. nov., from a Lava Cave in Kilauea Caldera, Hawai'i.</title>
        <authorList>
            <person name="Saw J.H."/>
            <person name="Schatz M."/>
            <person name="Brown M.V."/>
            <person name="Kunkel D.D."/>
            <person name="Foster J.S."/>
            <person name="Shick H."/>
            <person name="Christensen S."/>
            <person name="Hou S."/>
            <person name="Wan X."/>
            <person name="Donachie S.P."/>
        </authorList>
    </citation>
    <scope>NUCLEOTIDE SEQUENCE [LARGE SCALE GENOMIC DNA]</scope>
    <source>
        <strain evidence="3">JS</strain>
    </source>
</reference>
<gene>
    <name evidence="2" type="ORF">GKIL_0360</name>
</gene>
<dbReference type="Proteomes" id="UP000017396">
    <property type="component" value="Chromosome"/>
</dbReference>
<keyword evidence="1" id="KW-0472">Membrane</keyword>
<keyword evidence="3" id="KW-1185">Reference proteome</keyword>
<keyword evidence="1" id="KW-1133">Transmembrane helix</keyword>
<dbReference type="RefSeq" id="WP_023171624.1">
    <property type="nucleotide sequence ID" value="NC_022600.1"/>
</dbReference>
<evidence type="ECO:0000313" key="3">
    <source>
        <dbReference type="Proteomes" id="UP000017396"/>
    </source>
</evidence>
<evidence type="ECO:0000256" key="1">
    <source>
        <dbReference type="SAM" id="Phobius"/>
    </source>
</evidence>